<evidence type="ECO:0000313" key="1">
    <source>
        <dbReference type="EMBL" id="GJH17541.1"/>
    </source>
</evidence>
<evidence type="ECO:0000313" key="2">
    <source>
        <dbReference type="Proteomes" id="UP001055013"/>
    </source>
</evidence>
<organism evidence="1 2">
    <name type="scientific">Caballeronia novacaledonica</name>
    <dbReference type="NCBI Taxonomy" id="1544861"/>
    <lineage>
        <taxon>Bacteria</taxon>
        <taxon>Pseudomonadati</taxon>
        <taxon>Pseudomonadota</taxon>
        <taxon>Betaproteobacteria</taxon>
        <taxon>Burkholderiales</taxon>
        <taxon>Burkholderiaceae</taxon>
        <taxon>Caballeronia</taxon>
    </lineage>
</organism>
<keyword evidence="2" id="KW-1185">Reference proteome</keyword>
<name>A0ACB5QQS6_9BURK</name>
<comment type="caution">
    <text evidence="1">The sequence shown here is derived from an EMBL/GenBank/DDBJ whole genome shotgun (WGS) entry which is preliminary data.</text>
</comment>
<sequence>MARGIGVALSDRAAIVLMIGARLAVVSLPLMLKRVIDEFSHPVTTVVFPVFLVLAYVLLRYLGDVLNEARDVSSALSRSARWRRLPSERSRIFMLWARAFMRSAKPAWSCETCKKVRTVSVFYSAPHSSPSCR</sequence>
<dbReference type="Proteomes" id="UP001055013">
    <property type="component" value="Unassembled WGS sequence"/>
</dbReference>
<dbReference type="EMBL" id="BPUR01000006">
    <property type="protein sequence ID" value="GJH17541.1"/>
    <property type="molecule type" value="Genomic_DNA"/>
</dbReference>
<protein>
    <submittedName>
        <fullName evidence="1">Uncharacterized protein</fullName>
    </submittedName>
</protein>
<proteinExistence type="predicted"/>
<reference evidence="1" key="1">
    <citation type="submission" date="2021-09" db="EMBL/GenBank/DDBJ databases">
        <title>Isolation and characterization of 3-chlorobenzoate degrading bacteria from soils in Shizuoka.</title>
        <authorList>
            <person name="Ifat A."/>
            <person name="Ogawa N."/>
            <person name="Kimbara K."/>
            <person name="Moriuchi R."/>
            <person name="Dohra H."/>
            <person name="Shintani M."/>
        </authorList>
    </citation>
    <scope>NUCLEOTIDE SEQUENCE</scope>
    <source>
        <strain evidence="1">19CS2-2</strain>
    </source>
</reference>
<gene>
    <name evidence="1" type="ORF">CBA19CS22_13385</name>
</gene>
<accession>A0ACB5QQS6</accession>